<evidence type="ECO:0000256" key="2">
    <source>
        <dbReference type="ARBA" id="ARBA00023002"/>
    </source>
</evidence>
<dbReference type="InterPro" id="IPR050450">
    <property type="entry name" value="COX15/CtaA_HemeA_synthase"/>
</dbReference>
<reference evidence="5" key="2">
    <citation type="submission" date="2020-09" db="EMBL/GenBank/DDBJ databases">
        <authorList>
            <person name="Sun Q."/>
            <person name="Ohkuma M."/>
        </authorList>
    </citation>
    <scope>NUCLEOTIDE SEQUENCE</scope>
    <source>
        <strain evidence="5">JCM 16108</strain>
    </source>
</reference>
<keyword evidence="7" id="KW-1185">Reference proteome</keyword>
<dbReference type="AlphaFoldDB" id="A0A830G491"/>
<reference evidence="6" key="3">
    <citation type="submission" date="2021-03" db="EMBL/GenBank/DDBJ databases">
        <title>Genomic Encyclopedia of Type Strains, Phase IV (KMG-IV): sequencing the most valuable type-strain genomes for metagenomic binning, comparative biology and taxonomic classification.</title>
        <authorList>
            <person name="Goeker M."/>
        </authorList>
    </citation>
    <scope>NUCLEOTIDE SEQUENCE</scope>
    <source>
        <strain evidence="6">DSM 22443</strain>
    </source>
</reference>
<keyword evidence="4" id="KW-1133">Transmembrane helix</keyword>
<evidence type="ECO:0000256" key="3">
    <source>
        <dbReference type="ARBA" id="ARBA00023004"/>
    </source>
</evidence>
<dbReference type="Proteomes" id="UP000765891">
    <property type="component" value="Unassembled WGS sequence"/>
</dbReference>
<name>A0A830G491_9EURY</name>
<evidence type="ECO:0000256" key="4">
    <source>
        <dbReference type="SAM" id="Phobius"/>
    </source>
</evidence>
<keyword evidence="4" id="KW-0812">Transmembrane</keyword>
<accession>A0A830G491</accession>
<dbReference type="EMBL" id="BMOO01000008">
    <property type="protein sequence ID" value="GGM74968.1"/>
    <property type="molecule type" value="Genomic_DNA"/>
</dbReference>
<dbReference type="Proteomes" id="UP000614609">
    <property type="component" value="Unassembled WGS sequence"/>
</dbReference>
<evidence type="ECO:0000313" key="6">
    <source>
        <dbReference type="EMBL" id="MBP1955872.1"/>
    </source>
</evidence>
<evidence type="ECO:0000256" key="1">
    <source>
        <dbReference type="ARBA" id="ARBA00022723"/>
    </source>
</evidence>
<reference evidence="5" key="1">
    <citation type="journal article" date="2014" name="Int. J. Syst. Evol. Microbiol.">
        <title>Complete genome sequence of Corynebacterium casei LMG S-19264T (=DSM 44701T), isolated from a smear-ripened cheese.</title>
        <authorList>
            <consortium name="US DOE Joint Genome Institute (JGI-PGF)"/>
            <person name="Walter F."/>
            <person name="Albersmeier A."/>
            <person name="Kalinowski J."/>
            <person name="Ruckert C."/>
        </authorList>
    </citation>
    <scope>NUCLEOTIDE SEQUENCE</scope>
    <source>
        <strain evidence="5">JCM 16108</strain>
    </source>
</reference>
<dbReference type="EMBL" id="JAGGKO010000008">
    <property type="protein sequence ID" value="MBP1955872.1"/>
    <property type="molecule type" value="Genomic_DNA"/>
</dbReference>
<evidence type="ECO:0000313" key="5">
    <source>
        <dbReference type="EMBL" id="GGM74968.1"/>
    </source>
</evidence>
<dbReference type="PANTHER" id="PTHR35457">
    <property type="entry name" value="HEME A SYNTHASE"/>
    <property type="match status" value="1"/>
</dbReference>
<keyword evidence="4" id="KW-0472">Membrane</keyword>
<proteinExistence type="predicted"/>
<keyword evidence="3" id="KW-0408">Iron</keyword>
<keyword evidence="2" id="KW-0560">Oxidoreductase</keyword>
<feature type="transmembrane region" description="Helical" evidence="4">
    <location>
        <begin position="140"/>
        <end position="162"/>
    </location>
</feature>
<comment type="caution">
    <text evidence="5">The sequence shown here is derived from an EMBL/GenBank/DDBJ whole genome shotgun (WGS) entry which is preliminary data.</text>
</comment>
<protein>
    <submittedName>
        <fullName evidence="6">Heme A synthase</fullName>
    </submittedName>
</protein>
<dbReference type="OrthoDB" id="336837at2157"/>
<sequence length="179" mass="19411">MTENSERSRRWSRAFRWLVTLSLVGTILLMGAAVYSVALQGWMSCGAGFPKCAGVWAPIFHPVETLSAEYTAAQILAEWSHRAIAFLTGLLMLAASAIAWWRITGFWLTTRLVIAATAVLPFEAWLGVVTGVPNPAFGYVALHTVISLFVLGSLAIATAILWRHTTRNTSTATDATATN</sequence>
<dbReference type="PANTHER" id="PTHR35457:SF1">
    <property type="entry name" value="HEME A SYNTHASE"/>
    <property type="match status" value="1"/>
</dbReference>
<feature type="transmembrane region" description="Helical" evidence="4">
    <location>
        <begin position="108"/>
        <end position="128"/>
    </location>
</feature>
<gene>
    <name evidence="5" type="ORF">GCM10009017_26160</name>
    <name evidence="6" type="ORF">J2752_002803</name>
</gene>
<evidence type="ECO:0000313" key="7">
    <source>
        <dbReference type="Proteomes" id="UP000614609"/>
    </source>
</evidence>
<dbReference type="GO" id="GO:0016491">
    <property type="term" value="F:oxidoreductase activity"/>
    <property type="evidence" value="ECO:0007669"/>
    <property type="project" value="UniProtKB-KW"/>
</dbReference>
<feature type="transmembrane region" description="Helical" evidence="4">
    <location>
        <begin position="17"/>
        <end position="38"/>
    </location>
</feature>
<dbReference type="GO" id="GO:0046872">
    <property type="term" value="F:metal ion binding"/>
    <property type="evidence" value="ECO:0007669"/>
    <property type="project" value="UniProtKB-KW"/>
</dbReference>
<keyword evidence="1" id="KW-0479">Metal-binding</keyword>
<dbReference type="RefSeq" id="WP_188873048.1">
    <property type="nucleotide sequence ID" value="NZ_BMOO01000008.1"/>
</dbReference>
<feature type="transmembrane region" description="Helical" evidence="4">
    <location>
        <begin position="83"/>
        <end position="101"/>
    </location>
</feature>
<organism evidence="5 7">
    <name type="scientific">Halarchaeum rubridurum</name>
    <dbReference type="NCBI Taxonomy" id="489911"/>
    <lineage>
        <taxon>Archaea</taxon>
        <taxon>Methanobacteriati</taxon>
        <taxon>Methanobacteriota</taxon>
        <taxon>Stenosarchaea group</taxon>
        <taxon>Halobacteria</taxon>
        <taxon>Halobacteriales</taxon>
        <taxon>Halobacteriaceae</taxon>
    </lineage>
</organism>